<evidence type="ECO:0000256" key="3">
    <source>
        <dbReference type="ARBA" id="ARBA00023125"/>
    </source>
</evidence>
<proteinExistence type="inferred from homology"/>
<evidence type="ECO:0000256" key="4">
    <source>
        <dbReference type="ARBA" id="ARBA00023163"/>
    </source>
</evidence>
<dbReference type="SUPFAM" id="SSF53850">
    <property type="entry name" value="Periplasmic binding protein-like II"/>
    <property type="match status" value="1"/>
</dbReference>
<dbReference type="RefSeq" id="WP_281840545.1">
    <property type="nucleotide sequence ID" value="NZ_BROH01000001.1"/>
</dbReference>
<accession>A0ABQ5LNQ2</accession>
<dbReference type="Pfam" id="PF03466">
    <property type="entry name" value="LysR_substrate"/>
    <property type="match status" value="1"/>
</dbReference>
<name>A0ABQ5LNQ2_9RHOB</name>
<dbReference type="InterPro" id="IPR036390">
    <property type="entry name" value="WH_DNA-bd_sf"/>
</dbReference>
<gene>
    <name evidence="6" type="ORF">STA1M1_04500</name>
</gene>
<dbReference type="Gene3D" id="3.40.190.290">
    <property type="match status" value="1"/>
</dbReference>
<reference evidence="6" key="1">
    <citation type="journal article" date="2023" name="Int. J. Syst. Evol. Microbiol.">
        <title>Sinisalibacter aestuarii sp. nov., isolated from estuarine sediment of the Arakawa River.</title>
        <authorList>
            <person name="Arafat S.T."/>
            <person name="Hirano S."/>
            <person name="Sato A."/>
            <person name="Takeuchi K."/>
            <person name="Yasuda T."/>
            <person name="Terahara T."/>
            <person name="Hamada M."/>
            <person name="Kobayashi T."/>
        </authorList>
    </citation>
    <scope>NUCLEOTIDE SEQUENCE</scope>
    <source>
        <strain evidence="6">B-399</strain>
    </source>
</reference>
<sequence length="320" mass="35375">MSDKKKTPRAQRRSNALTPRVCEMLVALERYRNMGEAAAELDVLQSVLSRQLANVEKSLGVKLFARTTRSIEPSAEGMALIRQAALILGCLDEAQAEIAALGQGISGHIRLGVASVATAVLVPQALADFRRTGANVAFSIRDDTADRLVDDLMTGKLDAAVMRLPTGGHFQFESTILYDERIRVVCRAEHPLAGESDISWHRLSKFEWILPSPENHARKEIEMLFDKAGVWFEGGILQTQSVPLIIGTVSASDAISPLADRLARRCETTERFKILPVELPIRIQPVSVVWRKDSYHSPALKNFISSLKKTAKRIDRASPQ</sequence>
<evidence type="ECO:0000256" key="1">
    <source>
        <dbReference type="ARBA" id="ARBA00009437"/>
    </source>
</evidence>
<keyword evidence="4" id="KW-0804">Transcription</keyword>
<keyword evidence="3" id="KW-0238">DNA-binding</keyword>
<evidence type="ECO:0000313" key="7">
    <source>
        <dbReference type="Proteomes" id="UP001144205"/>
    </source>
</evidence>
<evidence type="ECO:0000259" key="5">
    <source>
        <dbReference type="PROSITE" id="PS50931"/>
    </source>
</evidence>
<evidence type="ECO:0000313" key="6">
    <source>
        <dbReference type="EMBL" id="GKY86581.1"/>
    </source>
</evidence>
<keyword evidence="7" id="KW-1185">Reference proteome</keyword>
<organism evidence="6 7">
    <name type="scientific">Sinisalibacter aestuarii</name>
    <dbReference type="NCBI Taxonomy" id="2949426"/>
    <lineage>
        <taxon>Bacteria</taxon>
        <taxon>Pseudomonadati</taxon>
        <taxon>Pseudomonadota</taxon>
        <taxon>Alphaproteobacteria</taxon>
        <taxon>Rhodobacterales</taxon>
        <taxon>Roseobacteraceae</taxon>
        <taxon>Sinisalibacter</taxon>
    </lineage>
</organism>
<dbReference type="EMBL" id="BROH01000001">
    <property type="protein sequence ID" value="GKY86581.1"/>
    <property type="molecule type" value="Genomic_DNA"/>
</dbReference>
<feature type="domain" description="HTH lysR-type" evidence="5">
    <location>
        <begin position="17"/>
        <end position="74"/>
    </location>
</feature>
<keyword evidence="2" id="KW-0805">Transcription regulation</keyword>
<protein>
    <submittedName>
        <fullName evidence="6">LysR family transcriptional regulator</fullName>
    </submittedName>
</protein>
<dbReference type="Proteomes" id="UP001144205">
    <property type="component" value="Unassembled WGS sequence"/>
</dbReference>
<dbReference type="InterPro" id="IPR005119">
    <property type="entry name" value="LysR_subst-bd"/>
</dbReference>
<dbReference type="InterPro" id="IPR000847">
    <property type="entry name" value="LysR_HTH_N"/>
</dbReference>
<dbReference type="SUPFAM" id="SSF46785">
    <property type="entry name" value="Winged helix' DNA-binding domain"/>
    <property type="match status" value="1"/>
</dbReference>
<dbReference type="Pfam" id="PF00126">
    <property type="entry name" value="HTH_1"/>
    <property type="match status" value="1"/>
</dbReference>
<evidence type="ECO:0000256" key="2">
    <source>
        <dbReference type="ARBA" id="ARBA00023015"/>
    </source>
</evidence>
<comment type="caution">
    <text evidence="6">The sequence shown here is derived from an EMBL/GenBank/DDBJ whole genome shotgun (WGS) entry which is preliminary data.</text>
</comment>
<dbReference type="InterPro" id="IPR036388">
    <property type="entry name" value="WH-like_DNA-bd_sf"/>
</dbReference>
<dbReference type="PANTHER" id="PTHR30419:SF8">
    <property type="entry name" value="NITROGEN ASSIMILATION TRANSCRIPTIONAL ACTIVATOR-RELATED"/>
    <property type="match status" value="1"/>
</dbReference>
<dbReference type="InterPro" id="IPR050950">
    <property type="entry name" value="HTH-type_LysR_regulators"/>
</dbReference>
<comment type="similarity">
    <text evidence="1">Belongs to the LysR transcriptional regulatory family.</text>
</comment>
<dbReference type="Gene3D" id="1.10.10.10">
    <property type="entry name" value="Winged helix-like DNA-binding domain superfamily/Winged helix DNA-binding domain"/>
    <property type="match status" value="1"/>
</dbReference>
<dbReference type="PROSITE" id="PS50931">
    <property type="entry name" value="HTH_LYSR"/>
    <property type="match status" value="1"/>
</dbReference>
<dbReference type="PANTHER" id="PTHR30419">
    <property type="entry name" value="HTH-TYPE TRANSCRIPTIONAL REGULATOR YBHD"/>
    <property type="match status" value="1"/>
</dbReference>